<dbReference type="PaxDb" id="44689-DDB0202319"/>
<name>Q55ET5_DICDI</name>
<organism evidence="1 2">
    <name type="scientific">Dictyostelium discoideum</name>
    <name type="common">Social amoeba</name>
    <dbReference type="NCBI Taxonomy" id="44689"/>
    <lineage>
        <taxon>Eukaryota</taxon>
        <taxon>Amoebozoa</taxon>
        <taxon>Evosea</taxon>
        <taxon>Eumycetozoa</taxon>
        <taxon>Dictyostelia</taxon>
        <taxon>Dictyosteliales</taxon>
        <taxon>Dictyosteliaceae</taxon>
        <taxon>Dictyostelium</taxon>
    </lineage>
</organism>
<dbReference type="RefSeq" id="XP_646935.1">
    <property type="nucleotide sequence ID" value="XM_641843.1"/>
</dbReference>
<sequence length="58" mass="6922">MTENYDLNSQSLYNNSNINILYNEKSVVNTTDFIHQSHKQIPIIYHFLVNTFILIYNK</sequence>
<evidence type="ECO:0000313" key="1">
    <source>
        <dbReference type="EMBL" id="EAL73075.1"/>
    </source>
</evidence>
<dbReference type="GeneID" id="8616623"/>
<accession>Q55ET5</accession>
<dbReference type="HOGENOM" id="CLU_2983079_0_0_1"/>
<dbReference type="AlphaFoldDB" id="Q55ET5"/>
<proteinExistence type="predicted"/>
<dbReference type="InParanoid" id="Q55ET5"/>
<protein>
    <submittedName>
        <fullName evidence="1">Uncharacterized protein</fullName>
    </submittedName>
</protein>
<dbReference type="Proteomes" id="UP000002195">
    <property type="component" value="Unassembled WGS sequence"/>
</dbReference>
<keyword evidence="2" id="KW-1185">Reference proteome</keyword>
<evidence type="ECO:0000313" key="2">
    <source>
        <dbReference type="Proteomes" id="UP000002195"/>
    </source>
</evidence>
<dbReference type="KEGG" id="ddi:DDB_G0268972"/>
<gene>
    <name evidence="1" type="ORF">DDB_G0268972</name>
</gene>
<comment type="caution">
    <text evidence="1">The sequence shown here is derived from an EMBL/GenBank/DDBJ whole genome shotgun (WGS) entry which is preliminary data.</text>
</comment>
<dbReference type="EMBL" id="AAFI02000004">
    <property type="protein sequence ID" value="EAL73075.1"/>
    <property type="molecule type" value="Genomic_DNA"/>
</dbReference>
<reference evidence="1 2" key="1">
    <citation type="journal article" date="2005" name="Nature">
        <title>The genome of the social amoeba Dictyostelium discoideum.</title>
        <authorList>
            <consortium name="The Dictyostelium discoideum Sequencing Consortium"/>
            <person name="Eichinger L."/>
            <person name="Pachebat J.A."/>
            <person name="Glockner G."/>
            <person name="Rajandream M.A."/>
            <person name="Sucgang R."/>
            <person name="Berriman M."/>
            <person name="Song J."/>
            <person name="Olsen R."/>
            <person name="Szafranski K."/>
            <person name="Xu Q."/>
            <person name="Tunggal B."/>
            <person name="Kummerfeld S."/>
            <person name="Madera M."/>
            <person name="Konfortov B.A."/>
            <person name="Rivero F."/>
            <person name="Bankier A.T."/>
            <person name="Lehmann R."/>
            <person name="Hamlin N."/>
            <person name="Davies R."/>
            <person name="Gaudet P."/>
            <person name="Fey P."/>
            <person name="Pilcher K."/>
            <person name="Chen G."/>
            <person name="Saunders D."/>
            <person name="Sodergren E."/>
            <person name="Davis P."/>
            <person name="Kerhornou A."/>
            <person name="Nie X."/>
            <person name="Hall N."/>
            <person name="Anjard C."/>
            <person name="Hemphill L."/>
            <person name="Bason N."/>
            <person name="Farbrother P."/>
            <person name="Desany B."/>
            <person name="Just E."/>
            <person name="Morio T."/>
            <person name="Rost R."/>
            <person name="Churcher C."/>
            <person name="Cooper J."/>
            <person name="Haydock S."/>
            <person name="van Driessche N."/>
            <person name="Cronin A."/>
            <person name="Goodhead I."/>
            <person name="Muzny D."/>
            <person name="Mourier T."/>
            <person name="Pain A."/>
            <person name="Lu M."/>
            <person name="Harper D."/>
            <person name="Lindsay R."/>
            <person name="Hauser H."/>
            <person name="James K."/>
            <person name="Quiles M."/>
            <person name="Madan Babu M."/>
            <person name="Saito T."/>
            <person name="Buchrieser C."/>
            <person name="Wardroper A."/>
            <person name="Felder M."/>
            <person name="Thangavelu M."/>
            <person name="Johnson D."/>
            <person name="Knights A."/>
            <person name="Loulseged H."/>
            <person name="Mungall K."/>
            <person name="Oliver K."/>
            <person name="Price C."/>
            <person name="Quail M.A."/>
            <person name="Urushihara H."/>
            <person name="Hernandez J."/>
            <person name="Rabbinowitsch E."/>
            <person name="Steffen D."/>
            <person name="Sanders M."/>
            <person name="Ma J."/>
            <person name="Kohara Y."/>
            <person name="Sharp S."/>
            <person name="Simmonds M."/>
            <person name="Spiegler S."/>
            <person name="Tivey A."/>
            <person name="Sugano S."/>
            <person name="White B."/>
            <person name="Walker D."/>
            <person name="Woodward J."/>
            <person name="Winckler T."/>
            <person name="Tanaka Y."/>
            <person name="Shaulsky G."/>
            <person name="Schleicher M."/>
            <person name="Weinstock G."/>
            <person name="Rosenthal A."/>
            <person name="Cox E.C."/>
            <person name="Chisholm R.L."/>
            <person name="Gibbs R."/>
            <person name="Loomis W.F."/>
            <person name="Platzer M."/>
            <person name="Kay R.R."/>
            <person name="Williams J."/>
            <person name="Dear P.H."/>
            <person name="Noegel A.A."/>
            <person name="Barrell B."/>
            <person name="Kuspa A."/>
        </authorList>
    </citation>
    <scope>NUCLEOTIDE SEQUENCE [LARGE SCALE GENOMIC DNA]</scope>
    <source>
        <strain evidence="1 2">AX4</strain>
    </source>
</reference>